<protein>
    <submittedName>
        <fullName evidence="5">Thioredoxin reductase</fullName>
    </submittedName>
</protein>
<evidence type="ECO:0000313" key="6">
    <source>
        <dbReference type="Proteomes" id="UP001157160"/>
    </source>
</evidence>
<dbReference type="PANTHER" id="PTHR48105">
    <property type="entry name" value="THIOREDOXIN REDUCTASE 1-RELATED-RELATED"/>
    <property type="match status" value="1"/>
</dbReference>
<accession>A0AA37UB62</accession>
<evidence type="ECO:0000256" key="2">
    <source>
        <dbReference type="ARBA" id="ARBA00023002"/>
    </source>
</evidence>
<evidence type="ECO:0000256" key="1">
    <source>
        <dbReference type="ARBA" id="ARBA00022630"/>
    </source>
</evidence>
<evidence type="ECO:0000313" key="5">
    <source>
        <dbReference type="EMBL" id="GMA27423.1"/>
    </source>
</evidence>
<dbReference type="EMBL" id="BSUL01000001">
    <property type="protein sequence ID" value="GMA27423.1"/>
    <property type="molecule type" value="Genomic_DNA"/>
</dbReference>
<dbReference type="AlphaFoldDB" id="A0AA37UB62"/>
<dbReference type="InterPro" id="IPR036188">
    <property type="entry name" value="FAD/NAD-bd_sf"/>
</dbReference>
<gene>
    <name evidence="5" type="ORF">GCM10025874_06760</name>
</gene>
<organism evidence="5 6">
    <name type="scientific">Arenivirga flava</name>
    <dbReference type="NCBI Taxonomy" id="1930060"/>
    <lineage>
        <taxon>Bacteria</taxon>
        <taxon>Bacillati</taxon>
        <taxon>Actinomycetota</taxon>
        <taxon>Actinomycetes</taxon>
        <taxon>Micrococcales</taxon>
        <taxon>Microbacteriaceae</taxon>
        <taxon>Arenivirga</taxon>
    </lineage>
</organism>
<reference evidence="5 6" key="1">
    <citation type="journal article" date="2014" name="Int. J. Syst. Evol. Microbiol.">
        <title>Complete genome sequence of Corynebacterium casei LMG S-19264T (=DSM 44701T), isolated from a smear-ripened cheese.</title>
        <authorList>
            <consortium name="US DOE Joint Genome Institute (JGI-PGF)"/>
            <person name="Walter F."/>
            <person name="Albersmeier A."/>
            <person name="Kalinowski J."/>
            <person name="Ruckert C."/>
        </authorList>
    </citation>
    <scope>NUCLEOTIDE SEQUENCE [LARGE SCALE GENOMIC DNA]</scope>
    <source>
        <strain evidence="5 6">NBRC 112289</strain>
    </source>
</reference>
<feature type="domain" description="FAD/NAD(P)-binding" evidence="4">
    <location>
        <begin position="7"/>
        <end position="285"/>
    </location>
</feature>
<keyword evidence="6" id="KW-1185">Reference proteome</keyword>
<name>A0AA37UB62_9MICO</name>
<dbReference type="InterPro" id="IPR023753">
    <property type="entry name" value="FAD/NAD-binding_dom"/>
</dbReference>
<dbReference type="Pfam" id="PF07992">
    <property type="entry name" value="Pyr_redox_2"/>
    <property type="match status" value="1"/>
</dbReference>
<dbReference type="SUPFAM" id="SSF51905">
    <property type="entry name" value="FAD/NAD(P)-binding domain"/>
    <property type="match status" value="1"/>
</dbReference>
<keyword evidence="1" id="KW-0285">Flavoprotein</keyword>
<proteinExistence type="predicted"/>
<dbReference type="InterPro" id="IPR050097">
    <property type="entry name" value="Ferredoxin-NADP_redctase_2"/>
</dbReference>
<dbReference type="Gene3D" id="3.50.50.60">
    <property type="entry name" value="FAD/NAD(P)-binding domain"/>
    <property type="match status" value="2"/>
</dbReference>
<dbReference type="RefSeq" id="WP_284230003.1">
    <property type="nucleotide sequence ID" value="NZ_BSUL01000001.1"/>
</dbReference>
<keyword evidence="2" id="KW-0560">Oxidoreductase</keyword>
<dbReference type="PRINTS" id="PR00368">
    <property type="entry name" value="FADPNR"/>
</dbReference>
<comment type="catalytic activity">
    <reaction evidence="3">
        <text>[thioredoxin]-dithiol + NADP(+) = [thioredoxin]-disulfide + NADPH + H(+)</text>
        <dbReference type="Rhea" id="RHEA:20345"/>
        <dbReference type="Rhea" id="RHEA-COMP:10698"/>
        <dbReference type="Rhea" id="RHEA-COMP:10700"/>
        <dbReference type="ChEBI" id="CHEBI:15378"/>
        <dbReference type="ChEBI" id="CHEBI:29950"/>
        <dbReference type="ChEBI" id="CHEBI:50058"/>
        <dbReference type="ChEBI" id="CHEBI:57783"/>
        <dbReference type="ChEBI" id="CHEBI:58349"/>
        <dbReference type="EC" id="1.8.1.9"/>
    </reaction>
</comment>
<evidence type="ECO:0000259" key="4">
    <source>
        <dbReference type="Pfam" id="PF07992"/>
    </source>
</evidence>
<dbReference type="PRINTS" id="PR00469">
    <property type="entry name" value="PNDRDTASEII"/>
</dbReference>
<evidence type="ECO:0000256" key="3">
    <source>
        <dbReference type="ARBA" id="ARBA00048132"/>
    </source>
</evidence>
<dbReference type="GO" id="GO:0004791">
    <property type="term" value="F:thioredoxin-disulfide reductase (NADPH) activity"/>
    <property type="evidence" value="ECO:0007669"/>
    <property type="project" value="UniProtKB-EC"/>
</dbReference>
<dbReference type="Proteomes" id="UP001157160">
    <property type="component" value="Unassembled WGS sequence"/>
</dbReference>
<sequence>MDSIATHDVAVIGAGPAGLAAATALARSLRSVVVIDAGEPRNRFAEHAHNVLGSEGDAPRDIDARGRAEASAYGAEFADGIVERVARRGEHLVVSVGAEELTVRRLVLATGLVDVLPELPGIAERWGRSVVHCPYCHGYELRGQRIVVLATGSNSALQALFFRQLSEQVTMVVQPGGEPDAESAELLAAVGVRVVRSQAAAVEGKADLRLADGGVLGADAIVVAPRFTVRGELFEQLGGSLPNHPMTGLPYIEADPSGRTEVQDVWAAGNVCDPMAQVVGSAAQGLLAGAAVNADLVLTDARRAAGRT</sequence>
<comment type="caution">
    <text evidence="5">The sequence shown here is derived from an EMBL/GenBank/DDBJ whole genome shotgun (WGS) entry which is preliminary data.</text>
</comment>